<dbReference type="KEGG" id="nsh:GXM_07738"/>
<dbReference type="EMBL" id="CP045227">
    <property type="protein sequence ID" value="QFS50244.1"/>
    <property type="molecule type" value="Genomic_DNA"/>
</dbReference>
<protein>
    <submittedName>
        <fullName evidence="2">Uncharacterized protein</fullName>
    </submittedName>
</protein>
<dbReference type="AlphaFoldDB" id="A0A5P8WC78"/>
<feature type="compositionally biased region" description="Gly residues" evidence="1">
    <location>
        <begin position="55"/>
        <end position="66"/>
    </location>
</feature>
<feature type="region of interest" description="Disordered" evidence="1">
    <location>
        <begin position="37"/>
        <end position="66"/>
    </location>
</feature>
<reference evidence="2 3" key="1">
    <citation type="submission" date="2019-10" db="EMBL/GenBank/DDBJ databases">
        <title>Genomic and transcriptomic insights into the perfect genentic adaptation of a filamentous nitrogen-fixing cyanobacterium to rice fields.</title>
        <authorList>
            <person name="Chen Z."/>
        </authorList>
    </citation>
    <scope>NUCLEOTIDE SEQUENCE [LARGE SCALE GENOMIC DNA]</scope>
    <source>
        <strain evidence="2">CCNUC1</strain>
    </source>
</reference>
<evidence type="ECO:0000313" key="2">
    <source>
        <dbReference type="EMBL" id="QFS50244.1"/>
    </source>
</evidence>
<dbReference type="Proteomes" id="UP000326678">
    <property type="component" value="Chromosome Gxm2"/>
</dbReference>
<gene>
    <name evidence="2" type="ORF">GXM_07738</name>
</gene>
<sequence>MNTGDGKDAIAGTGNGGNSGYGGHVFNSDYGYGSNGGNGGYGGDRNIDKNSPGLGTNGKGGTYLTC</sequence>
<keyword evidence="3" id="KW-1185">Reference proteome</keyword>
<name>A0A5P8WC78_9NOSO</name>
<organism evidence="2 3">
    <name type="scientific">Nostoc sphaeroides CCNUC1</name>
    <dbReference type="NCBI Taxonomy" id="2653204"/>
    <lineage>
        <taxon>Bacteria</taxon>
        <taxon>Bacillati</taxon>
        <taxon>Cyanobacteriota</taxon>
        <taxon>Cyanophyceae</taxon>
        <taxon>Nostocales</taxon>
        <taxon>Nostocaceae</taxon>
        <taxon>Nostoc</taxon>
    </lineage>
</organism>
<feature type="region of interest" description="Disordered" evidence="1">
    <location>
        <begin position="1"/>
        <end position="20"/>
    </location>
</feature>
<proteinExistence type="predicted"/>
<accession>A0A5P8WC78</accession>
<evidence type="ECO:0000256" key="1">
    <source>
        <dbReference type="SAM" id="MobiDB-lite"/>
    </source>
</evidence>
<evidence type="ECO:0000313" key="3">
    <source>
        <dbReference type="Proteomes" id="UP000326678"/>
    </source>
</evidence>